<evidence type="ECO:0000256" key="10">
    <source>
        <dbReference type="ARBA" id="ARBA00042705"/>
    </source>
</evidence>
<dbReference type="PIRSF" id="PIRSF037707">
    <property type="entry name" value="MAS20_rcpt"/>
    <property type="match status" value="1"/>
</dbReference>
<dbReference type="EMBL" id="KV875095">
    <property type="protein sequence ID" value="OIW31701.1"/>
    <property type="molecule type" value="Genomic_DNA"/>
</dbReference>
<dbReference type="GO" id="GO:0030150">
    <property type="term" value="P:protein import into mitochondrial matrix"/>
    <property type="evidence" value="ECO:0007669"/>
    <property type="project" value="TreeGrafter"/>
</dbReference>
<dbReference type="GO" id="GO:0005742">
    <property type="term" value="C:mitochondrial outer membrane translocase complex"/>
    <property type="evidence" value="ECO:0007669"/>
    <property type="project" value="UniProtKB-UniRule"/>
</dbReference>
<dbReference type="PANTHER" id="PTHR12430">
    <property type="entry name" value="MITOCHONDRIAL IMPORT RECEPTOR SUBUNIT TOM20"/>
    <property type="match status" value="1"/>
</dbReference>
<dbReference type="GO" id="GO:0008320">
    <property type="term" value="F:protein transmembrane transporter activity"/>
    <property type="evidence" value="ECO:0007669"/>
    <property type="project" value="TreeGrafter"/>
</dbReference>
<evidence type="ECO:0000256" key="7">
    <source>
        <dbReference type="ARBA" id="ARBA00022989"/>
    </source>
</evidence>
<evidence type="ECO:0000256" key="13">
    <source>
        <dbReference type="ARBA" id="ARBA00080405"/>
    </source>
</evidence>
<gene>
    <name evidence="16" type="ORF">CONLIGDRAFT_236171</name>
</gene>
<dbReference type="FunFam" id="1.20.960.10:FF:000002">
    <property type="entry name" value="Mitochondrial import receptor subunit TOM20"/>
    <property type="match status" value="1"/>
</dbReference>
<keyword evidence="5 14" id="KW-1000">Mitochondrion outer membrane</keyword>
<evidence type="ECO:0000256" key="15">
    <source>
        <dbReference type="SAM" id="Coils"/>
    </source>
</evidence>
<name>A0A1J7IWK5_9PEZI</name>
<evidence type="ECO:0000256" key="12">
    <source>
        <dbReference type="ARBA" id="ARBA00073975"/>
    </source>
</evidence>
<dbReference type="STRING" id="1408157.A0A1J7IWK5"/>
<dbReference type="GO" id="GO:0006886">
    <property type="term" value="P:intracellular protein transport"/>
    <property type="evidence" value="ECO:0007669"/>
    <property type="project" value="InterPro"/>
</dbReference>
<keyword evidence="16" id="KW-0675">Receptor</keyword>
<keyword evidence="6" id="KW-0653">Protein transport</keyword>
<evidence type="ECO:0000256" key="6">
    <source>
        <dbReference type="ARBA" id="ARBA00022927"/>
    </source>
</evidence>
<dbReference type="NCBIfam" id="TIGR00985">
    <property type="entry name" value="3a0801s04tom"/>
    <property type="match status" value="1"/>
</dbReference>
<keyword evidence="7" id="KW-1133">Transmembrane helix</keyword>
<proteinExistence type="inferred from homology"/>
<evidence type="ECO:0000313" key="16">
    <source>
        <dbReference type="EMBL" id="OIW31701.1"/>
    </source>
</evidence>
<accession>A0A1J7IWK5</accession>
<keyword evidence="9 14" id="KW-0472">Membrane</keyword>
<evidence type="ECO:0000256" key="4">
    <source>
        <dbReference type="ARBA" id="ARBA00022692"/>
    </source>
</evidence>
<evidence type="ECO:0000256" key="5">
    <source>
        <dbReference type="ARBA" id="ARBA00022787"/>
    </source>
</evidence>
<dbReference type="PANTHER" id="PTHR12430:SF0">
    <property type="entry name" value="TRANSLOCASE OF OUTER MITOCHONDRIAL MEMBRANE 20"/>
    <property type="match status" value="1"/>
</dbReference>
<dbReference type="Pfam" id="PF02064">
    <property type="entry name" value="MAS20"/>
    <property type="match status" value="1"/>
</dbReference>
<keyword evidence="4" id="KW-0812">Transmembrane</keyword>
<dbReference type="SUPFAM" id="SSF47157">
    <property type="entry name" value="Mitochondrial import receptor subunit Tom20"/>
    <property type="match status" value="1"/>
</dbReference>
<organism evidence="16 17">
    <name type="scientific">Coniochaeta ligniaria NRRL 30616</name>
    <dbReference type="NCBI Taxonomy" id="1408157"/>
    <lineage>
        <taxon>Eukaryota</taxon>
        <taxon>Fungi</taxon>
        <taxon>Dikarya</taxon>
        <taxon>Ascomycota</taxon>
        <taxon>Pezizomycotina</taxon>
        <taxon>Sordariomycetes</taxon>
        <taxon>Sordariomycetidae</taxon>
        <taxon>Coniochaetales</taxon>
        <taxon>Coniochaetaceae</taxon>
        <taxon>Coniochaeta</taxon>
    </lineage>
</organism>
<keyword evidence="17" id="KW-1185">Reference proteome</keyword>
<dbReference type="PRINTS" id="PR00351">
    <property type="entry name" value="OM20RECEPTOR"/>
</dbReference>
<dbReference type="InterPro" id="IPR023392">
    <property type="entry name" value="Tom20_dom_sf"/>
</dbReference>
<dbReference type="InterPro" id="IPR002056">
    <property type="entry name" value="MAS20"/>
</dbReference>
<evidence type="ECO:0000256" key="8">
    <source>
        <dbReference type="ARBA" id="ARBA00023128"/>
    </source>
</evidence>
<keyword evidence="8 14" id="KW-0496">Mitochondrion</keyword>
<dbReference type="FunCoup" id="A0A1J7IWK5">
    <property type="interactions" value="323"/>
</dbReference>
<comment type="subcellular location">
    <subcellularLocation>
        <location evidence="1">Mitochondrion outer membrane</location>
        <topology evidence="1">Single-pass membrane protein</topology>
    </subcellularLocation>
</comment>
<dbReference type="GO" id="GO:0006605">
    <property type="term" value="P:protein targeting"/>
    <property type="evidence" value="ECO:0007669"/>
    <property type="project" value="InterPro"/>
</dbReference>
<evidence type="ECO:0000256" key="11">
    <source>
        <dbReference type="ARBA" id="ARBA00068548"/>
    </source>
</evidence>
<feature type="coiled-coil region" evidence="15">
    <location>
        <begin position="36"/>
        <end position="63"/>
    </location>
</feature>
<evidence type="ECO:0000256" key="9">
    <source>
        <dbReference type="ARBA" id="ARBA00023136"/>
    </source>
</evidence>
<evidence type="ECO:0000256" key="1">
    <source>
        <dbReference type="ARBA" id="ARBA00004572"/>
    </source>
</evidence>
<keyword evidence="3" id="KW-0813">Transport</keyword>
<evidence type="ECO:0000256" key="14">
    <source>
        <dbReference type="PIRNR" id="PIRNR037707"/>
    </source>
</evidence>
<dbReference type="GO" id="GO:0016031">
    <property type="term" value="P:tRNA import into mitochondrion"/>
    <property type="evidence" value="ECO:0007669"/>
    <property type="project" value="TreeGrafter"/>
</dbReference>
<dbReference type="Proteomes" id="UP000182658">
    <property type="component" value="Unassembled WGS sequence"/>
</dbReference>
<dbReference type="OrthoDB" id="2154253at2759"/>
<dbReference type="InParanoid" id="A0A1J7IWK5"/>
<keyword evidence="15" id="KW-0175">Coiled coil</keyword>
<protein>
    <recommendedName>
        <fullName evidence="11">Mitochondrial import receptor subunit TOM20</fullName>
    </recommendedName>
    <alternativeName>
        <fullName evidence="10">Mitochondrial 20 kDa outer membrane protein</fullName>
    </alternativeName>
    <alternativeName>
        <fullName evidence="12">Mitochondrial import receptor subunit tom20</fullName>
    </alternativeName>
    <alternativeName>
        <fullName evidence="13">Translocase of outer membrane 20 kDa subunit</fullName>
    </alternativeName>
</protein>
<dbReference type="Gene3D" id="1.20.960.10">
    <property type="entry name" value="Mitochondrial outer membrane translocase complex, subunit Tom20 domain"/>
    <property type="match status" value="1"/>
</dbReference>
<evidence type="ECO:0000256" key="2">
    <source>
        <dbReference type="ARBA" id="ARBA00005792"/>
    </source>
</evidence>
<reference evidence="16 17" key="1">
    <citation type="submission" date="2016-10" db="EMBL/GenBank/DDBJ databases">
        <title>Draft genome sequence of Coniochaeta ligniaria NRRL30616, a lignocellulolytic fungus for bioabatement of inhibitors in plant biomass hydrolysates.</title>
        <authorList>
            <consortium name="DOE Joint Genome Institute"/>
            <person name="Jimenez D.J."/>
            <person name="Hector R.E."/>
            <person name="Riley R."/>
            <person name="Sun H."/>
            <person name="Grigoriev I.V."/>
            <person name="Van Elsas J.D."/>
            <person name="Nichols N.N."/>
        </authorList>
    </citation>
    <scope>NUCLEOTIDE SEQUENCE [LARGE SCALE GENOMIC DNA]</scope>
    <source>
        <strain evidence="16 17">NRRL 30616</strain>
    </source>
</reference>
<dbReference type="GO" id="GO:0030943">
    <property type="term" value="F:mitochondrion targeting sequence binding"/>
    <property type="evidence" value="ECO:0007669"/>
    <property type="project" value="TreeGrafter"/>
</dbReference>
<comment type="similarity">
    <text evidence="2 14">Belongs to the Tom20 family.</text>
</comment>
<evidence type="ECO:0000256" key="3">
    <source>
        <dbReference type="ARBA" id="ARBA00022448"/>
    </source>
</evidence>
<evidence type="ECO:0000313" key="17">
    <source>
        <dbReference type="Proteomes" id="UP000182658"/>
    </source>
</evidence>
<sequence>MSQQPKTAVIATAAAAAVATGVLAYAVYFDYRRRSQAEFRRNLRRSERRVARQEKEAAQADAIAHRRMVKVAIDEAKSEGFPTGSDEKEAYFLEQVQAGEVLGADPTKLFDAALSFYKALKVYPTPGDLIQVYDRTVPKPILDILADMIAYDTSLKIGTSFTGNVGGLDGADMPTVGLD</sequence>
<dbReference type="AlphaFoldDB" id="A0A1J7IWK5"/>